<sequence length="296" mass="29997">MSNIDPASPPFGDGAANARAADPSYDSTDSTYDAPLTSEPYSSDTTTTDTTSGAHSVGGDTSGSVSDAAGSAKEKAAETAGAAKKQAGAVAGDAKQAAGDVLATGKEEAANVAQEAKVQVKDLLDQSRTQLTEQAHAQKENAAKGARAFSDDLTALANGEGGDDNAASKLVSQAAERVQDVASWLENRDPSELLDDVRSFARRRPGAFILIAAATGLVAGRLVRALTAEAKDEKAATADTSGPEFAAPAAADYSGGATTTTSFDERGDFAPTEPVADPLSTPITPGYDAFPNGTRP</sequence>
<proteinExistence type="predicted"/>
<dbReference type="EMBL" id="CP047180">
    <property type="protein sequence ID" value="QHC61386.1"/>
    <property type="molecule type" value="Genomic_DNA"/>
</dbReference>
<evidence type="ECO:0000313" key="3">
    <source>
        <dbReference type="Proteomes" id="UP000464597"/>
    </source>
</evidence>
<evidence type="ECO:0000313" key="2">
    <source>
        <dbReference type="EMBL" id="QHC61386.1"/>
    </source>
</evidence>
<evidence type="ECO:0000256" key="1">
    <source>
        <dbReference type="SAM" id="MobiDB-lite"/>
    </source>
</evidence>
<feature type="compositionally biased region" description="Low complexity" evidence="1">
    <location>
        <begin position="42"/>
        <end position="71"/>
    </location>
</feature>
<protein>
    <recommendedName>
        <fullName evidence="4">ATP synthase F0 subunit B</fullName>
    </recommendedName>
</protein>
<name>A0ABX6GV44_9MICO</name>
<dbReference type="RefSeq" id="WP_159421776.1">
    <property type="nucleotide sequence ID" value="NZ_CP047180.1"/>
</dbReference>
<feature type="region of interest" description="Disordered" evidence="1">
    <location>
        <begin position="1"/>
        <end position="97"/>
    </location>
</feature>
<accession>A0ABX6GV44</accession>
<reference evidence="3" key="1">
    <citation type="submission" date="2019-12" db="EMBL/GenBank/DDBJ databases">
        <title>Complete and draft genome sequences of new strains and members of some known species of the genus Rathayibacter isolated from plants.</title>
        <authorList>
            <person name="Tarlachkov S.V."/>
            <person name="Starodumova I.P."/>
            <person name="Dorofeeva L.V."/>
            <person name="Prisyazhnaya N.V."/>
            <person name="Leyn S."/>
            <person name="Zlamal J."/>
            <person name="Elan M."/>
            <person name="Osterman A.L."/>
            <person name="Nadler S."/>
            <person name="Subbotin S.A."/>
            <person name="Evtushenko L.I."/>
        </authorList>
    </citation>
    <scope>NUCLEOTIDE SEQUENCE [LARGE SCALE GENOMIC DNA]</scope>
    <source>
        <strain evidence="3">VKM Ac-2802</strain>
    </source>
</reference>
<feature type="compositionally biased region" description="Low complexity" evidence="1">
    <location>
        <begin position="78"/>
        <end position="97"/>
    </location>
</feature>
<feature type="compositionally biased region" description="Low complexity" evidence="1">
    <location>
        <begin position="20"/>
        <end position="35"/>
    </location>
</feature>
<keyword evidence="3" id="KW-1185">Reference proteome</keyword>
<dbReference type="Proteomes" id="UP000464597">
    <property type="component" value="Chromosome"/>
</dbReference>
<gene>
    <name evidence="2" type="ORF">GSU69_00795</name>
</gene>
<feature type="region of interest" description="Disordered" evidence="1">
    <location>
        <begin position="230"/>
        <end position="296"/>
    </location>
</feature>
<organism evidence="2 3">
    <name type="scientific">Rathayibacter festucae</name>
    <dbReference type="NCBI Taxonomy" id="110937"/>
    <lineage>
        <taxon>Bacteria</taxon>
        <taxon>Bacillati</taxon>
        <taxon>Actinomycetota</taxon>
        <taxon>Actinomycetes</taxon>
        <taxon>Micrococcales</taxon>
        <taxon>Microbacteriaceae</taxon>
        <taxon>Rathayibacter</taxon>
    </lineage>
</organism>
<evidence type="ECO:0008006" key="4">
    <source>
        <dbReference type="Google" id="ProtNLM"/>
    </source>
</evidence>